<dbReference type="AlphaFoldDB" id="A0A4P7W5M0"/>
<dbReference type="InterPro" id="IPR011990">
    <property type="entry name" value="TPR-like_helical_dom_sf"/>
</dbReference>
<dbReference type="PANTHER" id="PTHR44858:SF1">
    <property type="entry name" value="UDP-N-ACETYLGLUCOSAMINE--PEPTIDE N-ACETYLGLUCOSAMINYLTRANSFERASE SPINDLY-RELATED"/>
    <property type="match status" value="1"/>
</dbReference>
<dbReference type="GO" id="GO:0009279">
    <property type="term" value="C:cell outer membrane"/>
    <property type="evidence" value="ECO:0007669"/>
    <property type="project" value="TreeGrafter"/>
</dbReference>
<evidence type="ECO:0000256" key="3">
    <source>
        <dbReference type="SAM" id="SignalP"/>
    </source>
</evidence>
<dbReference type="SUPFAM" id="SSF48452">
    <property type="entry name" value="TPR-like"/>
    <property type="match status" value="1"/>
</dbReference>
<dbReference type="InterPro" id="IPR019734">
    <property type="entry name" value="TPR_rpt"/>
</dbReference>
<evidence type="ECO:0000256" key="2">
    <source>
        <dbReference type="ARBA" id="ARBA00022803"/>
    </source>
</evidence>
<keyword evidence="1" id="KW-0677">Repeat</keyword>
<dbReference type="EMBL" id="CP039396">
    <property type="protein sequence ID" value="QCD43336.1"/>
    <property type="molecule type" value="Genomic_DNA"/>
</dbReference>
<keyword evidence="2" id="KW-0802">TPR repeat</keyword>
<feature type="chain" id="PRO_5020617107" description="Tetratricopeptide repeat protein" evidence="3">
    <location>
        <begin position="26"/>
        <end position="292"/>
    </location>
</feature>
<evidence type="ECO:0000256" key="1">
    <source>
        <dbReference type="ARBA" id="ARBA00022737"/>
    </source>
</evidence>
<dbReference type="RefSeq" id="WP_136416675.1">
    <property type="nucleotide sequence ID" value="NZ_CAXHQF010000002.1"/>
</dbReference>
<dbReference type="Proteomes" id="UP000297149">
    <property type="component" value="Chromosome"/>
</dbReference>
<dbReference type="PANTHER" id="PTHR44858">
    <property type="entry name" value="TETRATRICOPEPTIDE REPEAT PROTEIN 6"/>
    <property type="match status" value="1"/>
</dbReference>
<protein>
    <recommendedName>
        <fullName evidence="6">Tetratricopeptide repeat protein</fullName>
    </recommendedName>
</protein>
<evidence type="ECO:0000313" key="5">
    <source>
        <dbReference type="Proteomes" id="UP000297149"/>
    </source>
</evidence>
<evidence type="ECO:0008006" key="6">
    <source>
        <dbReference type="Google" id="ProtNLM"/>
    </source>
</evidence>
<accession>A0A4P7W5M0</accession>
<name>A0A4P7W5M0_9BACT</name>
<proteinExistence type="predicted"/>
<organism evidence="4 5">
    <name type="scientific">Duncaniella dubosii</name>
    <dbReference type="NCBI Taxonomy" id="2518971"/>
    <lineage>
        <taxon>Bacteria</taxon>
        <taxon>Pseudomonadati</taxon>
        <taxon>Bacteroidota</taxon>
        <taxon>Bacteroidia</taxon>
        <taxon>Bacteroidales</taxon>
        <taxon>Muribaculaceae</taxon>
        <taxon>Duncaniella</taxon>
    </lineage>
</organism>
<sequence>MSIIKIISSTFIISALLFAPLAAKASENETESLYFKKIDEADKACAEGLWHEAENALVEALRAEPANPSNVLLISNLGIIRFNMGQDSLAIATLNDAHSMAPASVTILSNRAKVLAANGYDEEAYLDYSRIIELDSLEISARLPRCLYALRRHDFRTAKSDMEFMEQNFPGKIETEIAGAAVRSGTGDFAGAIPYYSRILLERKDPEYYSGRAYCYLLTGSLQEASDDINSALAITPADGELYLYRAALNKMRYRPADAEADARKAVELGVDKTRATQFLSNQISDTMPKRK</sequence>
<feature type="signal peptide" evidence="3">
    <location>
        <begin position="1"/>
        <end position="25"/>
    </location>
</feature>
<dbReference type="SMART" id="SM00028">
    <property type="entry name" value="TPR"/>
    <property type="match status" value="4"/>
</dbReference>
<dbReference type="GO" id="GO:0046813">
    <property type="term" value="P:receptor-mediated virion attachment to host cell"/>
    <property type="evidence" value="ECO:0007669"/>
    <property type="project" value="TreeGrafter"/>
</dbReference>
<gene>
    <name evidence="4" type="ORF">E7747_14280</name>
</gene>
<dbReference type="InterPro" id="IPR050498">
    <property type="entry name" value="Ycf3"/>
</dbReference>
<evidence type="ECO:0000313" key="4">
    <source>
        <dbReference type="EMBL" id="QCD43336.1"/>
    </source>
</evidence>
<dbReference type="KEGG" id="ddb:E7747_14280"/>
<keyword evidence="3" id="KW-0732">Signal</keyword>
<keyword evidence="5" id="KW-1185">Reference proteome</keyword>
<reference evidence="5" key="1">
    <citation type="submission" date="2019-02" db="EMBL/GenBank/DDBJ databases">
        <title>Isolation and identification of novel species under the genus Muribaculum.</title>
        <authorList>
            <person name="Miyake S."/>
            <person name="Ding Y."/>
            <person name="Low A."/>
            <person name="Soh M."/>
            <person name="Seedorf H."/>
        </authorList>
    </citation>
    <scope>NUCLEOTIDE SEQUENCE [LARGE SCALE GENOMIC DNA]</scope>
    <source>
        <strain evidence="5">H5</strain>
    </source>
</reference>
<dbReference type="Gene3D" id="1.25.40.10">
    <property type="entry name" value="Tetratricopeptide repeat domain"/>
    <property type="match status" value="2"/>
</dbReference>